<evidence type="ECO:0000313" key="7">
    <source>
        <dbReference type="Proteomes" id="UP000199650"/>
    </source>
</evidence>
<dbReference type="InterPro" id="IPR011991">
    <property type="entry name" value="ArsR-like_HTH"/>
</dbReference>
<dbReference type="Gene3D" id="3.30.70.920">
    <property type="match status" value="1"/>
</dbReference>
<name>A0A1I0NCH1_9RHOB</name>
<dbReference type="InterPro" id="IPR036388">
    <property type="entry name" value="WH-like_DNA-bd_sf"/>
</dbReference>
<evidence type="ECO:0000256" key="1">
    <source>
        <dbReference type="ARBA" id="ARBA00023015"/>
    </source>
</evidence>
<dbReference type="InterPro" id="IPR036390">
    <property type="entry name" value="WH_DNA-bd_sf"/>
</dbReference>
<dbReference type="InterPro" id="IPR019885">
    <property type="entry name" value="Tscrpt_reg_HTH_AsnC-type_CS"/>
</dbReference>
<dbReference type="EMBL" id="FOJB01000001">
    <property type="protein sequence ID" value="SEV98931.1"/>
    <property type="molecule type" value="Genomic_DNA"/>
</dbReference>
<evidence type="ECO:0000256" key="2">
    <source>
        <dbReference type="ARBA" id="ARBA00023125"/>
    </source>
</evidence>
<dbReference type="SMART" id="SM00344">
    <property type="entry name" value="HTH_ASNC"/>
    <property type="match status" value="1"/>
</dbReference>
<keyword evidence="3" id="KW-0010">Activator</keyword>
<dbReference type="PROSITE" id="PS00519">
    <property type="entry name" value="HTH_ASNC_1"/>
    <property type="match status" value="1"/>
</dbReference>
<evidence type="ECO:0000259" key="5">
    <source>
        <dbReference type="PROSITE" id="PS50956"/>
    </source>
</evidence>
<dbReference type="CDD" id="cd00090">
    <property type="entry name" value="HTH_ARSR"/>
    <property type="match status" value="1"/>
</dbReference>
<dbReference type="SUPFAM" id="SSF54909">
    <property type="entry name" value="Dimeric alpha+beta barrel"/>
    <property type="match status" value="1"/>
</dbReference>
<dbReference type="GO" id="GO:0005829">
    <property type="term" value="C:cytosol"/>
    <property type="evidence" value="ECO:0007669"/>
    <property type="project" value="TreeGrafter"/>
</dbReference>
<dbReference type="STRING" id="1173584.SAMN05444851_0721"/>
<dbReference type="GO" id="GO:0006524">
    <property type="term" value="P:alanine catabolic process"/>
    <property type="evidence" value="ECO:0007669"/>
    <property type="project" value="TreeGrafter"/>
</dbReference>
<dbReference type="Pfam" id="PF13412">
    <property type="entry name" value="HTH_24"/>
    <property type="match status" value="1"/>
</dbReference>
<dbReference type="InterPro" id="IPR011008">
    <property type="entry name" value="Dimeric_a/b-barrel"/>
</dbReference>
<dbReference type="GO" id="GO:0006355">
    <property type="term" value="P:regulation of DNA-templated transcription"/>
    <property type="evidence" value="ECO:0007669"/>
    <property type="project" value="UniProtKB-ARBA"/>
</dbReference>
<evidence type="ECO:0000313" key="6">
    <source>
        <dbReference type="EMBL" id="SEV98931.1"/>
    </source>
</evidence>
<keyword evidence="4" id="KW-0804">Transcription</keyword>
<dbReference type="PRINTS" id="PR00033">
    <property type="entry name" value="HTHASNC"/>
</dbReference>
<dbReference type="Pfam" id="PF01037">
    <property type="entry name" value="AsnC_trans_reg"/>
    <property type="match status" value="1"/>
</dbReference>
<sequence>MTLAVQLMAKIDGLNQKILQELSRDGRLPNTELADRVGLSPSACLRRVQELERQGVIKGYRAVLDPVALGKGFVAYVTVGLSDHTTAAQEGFERSVALYDEVRECHNITGTVEYLLRVEAEDLIAYKRFHTDKLGTLPQVHQIVTHVVMGSPKDERA</sequence>
<keyword evidence="2" id="KW-0238">DNA-binding</keyword>
<evidence type="ECO:0000256" key="4">
    <source>
        <dbReference type="ARBA" id="ARBA00023163"/>
    </source>
</evidence>
<dbReference type="SUPFAM" id="SSF46785">
    <property type="entry name" value="Winged helix' DNA-binding domain"/>
    <property type="match status" value="1"/>
</dbReference>
<organism evidence="6 7">
    <name type="scientific">Aliiroseovarius sediminilitoris</name>
    <dbReference type="NCBI Taxonomy" id="1173584"/>
    <lineage>
        <taxon>Bacteria</taxon>
        <taxon>Pseudomonadati</taxon>
        <taxon>Pseudomonadota</taxon>
        <taxon>Alphaproteobacteria</taxon>
        <taxon>Rhodobacterales</taxon>
        <taxon>Paracoccaceae</taxon>
        <taxon>Aliiroseovarius</taxon>
    </lineage>
</organism>
<keyword evidence="1" id="KW-0805">Transcription regulation</keyword>
<dbReference type="GO" id="GO:0043201">
    <property type="term" value="P:response to L-leucine"/>
    <property type="evidence" value="ECO:0007669"/>
    <property type="project" value="TreeGrafter"/>
</dbReference>
<dbReference type="Proteomes" id="UP000199650">
    <property type="component" value="Unassembled WGS sequence"/>
</dbReference>
<dbReference type="PANTHER" id="PTHR30154:SF0">
    <property type="entry name" value="LEUCINE-RESPONSIVE REGULATORY PROTEIN"/>
    <property type="match status" value="1"/>
</dbReference>
<reference evidence="6 7" key="1">
    <citation type="submission" date="2016-10" db="EMBL/GenBank/DDBJ databases">
        <authorList>
            <person name="de Groot N.N."/>
        </authorList>
    </citation>
    <scope>NUCLEOTIDE SEQUENCE [LARGE SCALE GENOMIC DNA]</scope>
    <source>
        <strain evidence="6 7">DSM 29439</strain>
    </source>
</reference>
<dbReference type="InterPro" id="IPR019888">
    <property type="entry name" value="Tscrpt_reg_AsnC-like"/>
</dbReference>
<feature type="domain" description="HTH asnC-type" evidence="5">
    <location>
        <begin position="11"/>
        <end position="72"/>
    </location>
</feature>
<dbReference type="PROSITE" id="PS50956">
    <property type="entry name" value="HTH_ASNC_2"/>
    <property type="match status" value="1"/>
</dbReference>
<accession>A0A1I0NCH1</accession>
<protein>
    <submittedName>
        <fullName evidence="6">Transcriptional regulator, AsnC family</fullName>
    </submittedName>
</protein>
<dbReference type="AlphaFoldDB" id="A0A1I0NCH1"/>
<gene>
    <name evidence="6" type="ORF">SAMN05444851_0721</name>
</gene>
<proteinExistence type="predicted"/>
<dbReference type="PANTHER" id="PTHR30154">
    <property type="entry name" value="LEUCINE-RESPONSIVE REGULATORY PROTEIN"/>
    <property type="match status" value="1"/>
</dbReference>
<dbReference type="GO" id="GO:0043565">
    <property type="term" value="F:sequence-specific DNA binding"/>
    <property type="evidence" value="ECO:0007669"/>
    <property type="project" value="InterPro"/>
</dbReference>
<keyword evidence="7" id="KW-1185">Reference proteome</keyword>
<dbReference type="Gene3D" id="1.10.10.10">
    <property type="entry name" value="Winged helix-like DNA-binding domain superfamily/Winged helix DNA-binding domain"/>
    <property type="match status" value="1"/>
</dbReference>
<dbReference type="InterPro" id="IPR019887">
    <property type="entry name" value="Tscrpt_reg_AsnC/Lrp_C"/>
</dbReference>
<dbReference type="InterPro" id="IPR000485">
    <property type="entry name" value="AsnC-type_HTH_dom"/>
</dbReference>
<evidence type="ECO:0000256" key="3">
    <source>
        <dbReference type="ARBA" id="ARBA00023159"/>
    </source>
</evidence>